<keyword evidence="1" id="KW-0004">4Fe-4S</keyword>
<proteinExistence type="predicted"/>
<comment type="catalytic activity">
    <reaction evidence="14">
        <text>ATP + H2O = ADP + phosphate + H(+)</text>
        <dbReference type="Rhea" id="RHEA:13065"/>
        <dbReference type="ChEBI" id="CHEBI:15377"/>
        <dbReference type="ChEBI" id="CHEBI:15378"/>
        <dbReference type="ChEBI" id="CHEBI:30616"/>
        <dbReference type="ChEBI" id="CHEBI:43474"/>
        <dbReference type="ChEBI" id="CHEBI:456216"/>
        <dbReference type="EC" id="5.6.2.3"/>
    </reaction>
</comment>
<dbReference type="Gene3D" id="3.40.50.300">
    <property type="entry name" value="P-loop containing nucleotide triphosphate hydrolases"/>
    <property type="match status" value="2"/>
</dbReference>
<keyword evidence="9" id="KW-0411">Iron-sulfur</keyword>
<keyword evidence="5" id="KW-0378">Hydrolase</keyword>
<evidence type="ECO:0000256" key="8">
    <source>
        <dbReference type="ARBA" id="ARBA00023004"/>
    </source>
</evidence>
<dbReference type="EC" id="5.6.2.3" evidence="13"/>
<dbReference type="InterPro" id="IPR057498">
    <property type="entry name" value="Rtel1_ARCH"/>
</dbReference>
<feature type="region of interest" description="Disordered" evidence="15">
    <location>
        <begin position="753"/>
        <end position="772"/>
    </location>
</feature>
<evidence type="ECO:0000256" key="9">
    <source>
        <dbReference type="ARBA" id="ARBA00023014"/>
    </source>
</evidence>
<dbReference type="InterPro" id="IPR006555">
    <property type="entry name" value="ATP-dep_Helicase_C"/>
</dbReference>
<dbReference type="GO" id="GO:0003677">
    <property type="term" value="F:DNA binding"/>
    <property type="evidence" value="ECO:0007669"/>
    <property type="project" value="UniProtKB-KW"/>
</dbReference>
<keyword evidence="7" id="KW-0067">ATP-binding</keyword>
<dbReference type="Pfam" id="PF13307">
    <property type="entry name" value="Helicase_C_2"/>
    <property type="match status" value="1"/>
</dbReference>
<evidence type="ECO:0000256" key="14">
    <source>
        <dbReference type="ARBA" id="ARBA00048954"/>
    </source>
</evidence>
<keyword evidence="3" id="KW-0547">Nucleotide-binding</keyword>
<evidence type="ECO:0000313" key="18">
    <source>
        <dbReference type="Proteomes" id="UP000269721"/>
    </source>
</evidence>
<name>A0A4P9WCU4_9FUNG</name>
<dbReference type="Proteomes" id="UP000269721">
    <property type="component" value="Unassembled WGS sequence"/>
</dbReference>
<dbReference type="GO" id="GO:0090657">
    <property type="term" value="P:telomeric loop disassembly"/>
    <property type="evidence" value="ECO:0007669"/>
    <property type="project" value="TreeGrafter"/>
</dbReference>
<dbReference type="GO" id="GO:0051539">
    <property type="term" value="F:4 iron, 4 sulfur cluster binding"/>
    <property type="evidence" value="ECO:0007669"/>
    <property type="project" value="UniProtKB-KW"/>
</dbReference>
<keyword evidence="10" id="KW-0238">DNA-binding</keyword>
<accession>A0A4P9WCU4</accession>
<dbReference type="GO" id="GO:0045910">
    <property type="term" value="P:negative regulation of DNA recombination"/>
    <property type="evidence" value="ECO:0007669"/>
    <property type="project" value="TreeGrafter"/>
</dbReference>
<dbReference type="GO" id="GO:0005524">
    <property type="term" value="F:ATP binding"/>
    <property type="evidence" value="ECO:0007669"/>
    <property type="project" value="UniProtKB-KW"/>
</dbReference>
<dbReference type="PANTHER" id="PTHR11472:SF34">
    <property type="entry name" value="REGULATOR OF TELOMERE ELONGATION HELICASE 1"/>
    <property type="match status" value="1"/>
</dbReference>
<keyword evidence="11" id="KW-0234">DNA repair</keyword>
<keyword evidence="8" id="KW-0408">Iron</keyword>
<evidence type="ECO:0000256" key="1">
    <source>
        <dbReference type="ARBA" id="ARBA00022485"/>
    </source>
</evidence>
<evidence type="ECO:0000256" key="2">
    <source>
        <dbReference type="ARBA" id="ARBA00022723"/>
    </source>
</evidence>
<reference evidence="18" key="1">
    <citation type="journal article" date="2018" name="Nat. Microbiol.">
        <title>Leveraging single-cell genomics to expand the fungal tree of life.</title>
        <authorList>
            <person name="Ahrendt S.R."/>
            <person name="Quandt C.A."/>
            <person name="Ciobanu D."/>
            <person name="Clum A."/>
            <person name="Salamov A."/>
            <person name="Andreopoulos B."/>
            <person name="Cheng J.F."/>
            <person name="Woyke T."/>
            <person name="Pelin A."/>
            <person name="Henrissat B."/>
            <person name="Reynolds N.K."/>
            <person name="Benny G.L."/>
            <person name="Smith M.E."/>
            <person name="James T.Y."/>
            <person name="Grigoriev I.V."/>
        </authorList>
    </citation>
    <scope>NUCLEOTIDE SEQUENCE [LARGE SCALE GENOMIC DNA]</scope>
</reference>
<evidence type="ECO:0000256" key="12">
    <source>
        <dbReference type="ARBA" id="ARBA00023235"/>
    </source>
</evidence>
<dbReference type="Gene3D" id="1.20.1160.20">
    <property type="match status" value="1"/>
</dbReference>
<evidence type="ECO:0000256" key="6">
    <source>
        <dbReference type="ARBA" id="ARBA00022806"/>
    </source>
</evidence>
<dbReference type="InterPro" id="IPR006554">
    <property type="entry name" value="Helicase-like_DEXD_c2"/>
</dbReference>
<keyword evidence="6" id="KW-0347">Helicase</keyword>
<feature type="region of interest" description="Disordered" evidence="15">
    <location>
        <begin position="855"/>
        <end position="916"/>
    </location>
</feature>
<dbReference type="GO" id="GO:0043139">
    <property type="term" value="F:5'-3' DNA helicase activity"/>
    <property type="evidence" value="ECO:0007669"/>
    <property type="project" value="UniProtKB-EC"/>
</dbReference>
<evidence type="ECO:0000256" key="5">
    <source>
        <dbReference type="ARBA" id="ARBA00022801"/>
    </source>
</evidence>
<dbReference type="InterPro" id="IPR027417">
    <property type="entry name" value="P-loop_NTPase"/>
</dbReference>
<dbReference type="GO" id="GO:0070182">
    <property type="term" value="F:DNA polymerase binding"/>
    <property type="evidence" value="ECO:0007669"/>
    <property type="project" value="TreeGrafter"/>
</dbReference>
<dbReference type="InterPro" id="IPR014013">
    <property type="entry name" value="Helic_SF1/SF2_ATP-bd_DinG/Rad3"/>
</dbReference>
<dbReference type="CDD" id="cd18788">
    <property type="entry name" value="SF2_C_XPD"/>
    <property type="match status" value="1"/>
</dbReference>
<dbReference type="GO" id="GO:0006281">
    <property type="term" value="P:DNA repair"/>
    <property type="evidence" value="ECO:0007669"/>
    <property type="project" value="UniProtKB-KW"/>
</dbReference>
<evidence type="ECO:0000256" key="4">
    <source>
        <dbReference type="ARBA" id="ARBA00022763"/>
    </source>
</evidence>
<sequence>MEPPPITPLVALAPPPAGPQQYTIRGVTVKFPYVAYDCQLALMDKVLESLQGIHLAGMGSGVLKDGVGAELLTKLDEAIAGVGKKETFDLDPPRIYYASRTHSQLSQAVSELRNTEYRPKICVLGSREQMCLNPDVLRAPNSARNSLCRQKVTKKGCEFHGRLENARAERLFDDTILDIEDLVKFGQAHRACPYYLSRDNQPKADVIFLPYNYLIDPATRRAQNIDVKNGILIFDEGITPCHNSPQDITLYVLKQRTSKDSYSDLPRSLTDDPDMLLTKEGSCGDTTSFDLTSSDIEACIREAGECAQLASDPLFVNRNVPADHYAILENVVRGLSEAISAIKLSSSGDLIKPGDFLYELLATVKITSHNVDLLLCVIESAIDLIAEACQNQRRTSRMALGVLQSALKIAFGGTGHEAGAPLGNSYKVYICQEAPSSKRLSSRDGPFKAQSGRTLSFWCFSSGIAMRSLVEPGVRSVILASGTLSPLESFATEMGIPFPIRLENPHVISPSQVFVGVIPRGPTDEPLRSTYDNRGSKKYMADLGNTVVNFARIVPDGMLVFFPSYGAMSACLSIWKLSENGKSVWDRIMQYKEPVLEPRGKQEFNNAIELFYKKLQDPTLTGAIFFAVCRGKASEGLDFSDTRGRAVIISGIPYPAIWVSWTSTDLFVVNLDCQVKLKKQYLDGRRETLSGNEWYQQQAARAVNQAIGRVFALPHNKSQLPLWVRPHVQEFKSFGEAQMKLTKFFKRMAAEPPAPIPAETENPRGRLDTSGTGHAAILQHPIFQTTASTKPAGHAVIRSRRMREGARDDGLELHAFGHESIKSENQVPNGPSRHVTSMAMAAKISYPTIGPTLPGPPSLSASSSNAIAPAAGPNVPGSDRRKRPSAEGTEDGAGAAEARKPKRPSDGGGASVKETERPATLFVDKVKRALPLVSYKRFQSALREFKANTLTMSALVEELVVIFTPGEGSGLDVQTAHTLMHGFRNFVPSRHRREYDESLLRFGVLVSGRRDSGKIYLGLTSNTVRAEKHGAGIGQDVSEER</sequence>
<dbReference type="GO" id="GO:0010569">
    <property type="term" value="P:regulation of double-strand break repair via homologous recombination"/>
    <property type="evidence" value="ECO:0007669"/>
    <property type="project" value="TreeGrafter"/>
</dbReference>
<evidence type="ECO:0000256" key="13">
    <source>
        <dbReference type="ARBA" id="ARBA00044969"/>
    </source>
</evidence>
<dbReference type="PROSITE" id="PS51193">
    <property type="entry name" value="HELICASE_ATP_BIND_2"/>
    <property type="match status" value="1"/>
</dbReference>
<dbReference type="InterPro" id="IPR010614">
    <property type="entry name" value="RAD3-like_helicase_DEAD"/>
</dbReference>
<evidence type="ECO:0000256" key="7">
    <source>
        <dbReference type="ARBA" id="ARBA00022840"/>
    </source>
</evidence>
<evidence type="ECO:0000256" key="15">
    <source>
        <dbReference type="SAM" id="MobiDB-lite"/>
    </source>
</evidence>
<dbReference type="GO" id="GO:0005634">
    <property type="term" value="C:nucleus"/>
    <property type="evidence" value="ECO:0007669"/>
    <property type="project" value="TreeGrafter"/>
</dbReference>
<evidence type="ECO:0000256" key="11">
    <source>
        <dbReference type="ARBA" id="ARBA00023204"/>
    </source>
</evidence>
<dbReference type="SMART" id="SM00491">
    <property type="entry name" value="HELICc2"/>
    <property type="match status" value="1"/>
</dbReference>
<keyword evidence="4" id="KW-0227">DNA damage</keyword>
<evidence type="ECO:0000256" key="10">
    <source>
        <dbReference type="ARBA" id="ARBA00023125"/>
    </source>
</evidence>
<dbReference type="Pfam" id="PF23109">
    <property type="entry name" value="ARCH_RTEL1"/>
    <property type="match status" value="1"/>
</dbReference>
<dbReference type="OrthoDB" id="272481at2759"/>
<dbReference type="SMART" id="SM00488">
    <property type="entry name" value="DEXDc2"/>
    <property type="match status" value="1"/>
</dbReference>
<feature type="compositionally biased region" description="Low complexity" evidence="15">
    <location>
        <begin position="855"/>
        <end position="874"/>
    </location>
</feature>
<organism evidence="17 18">
    <name type="scientific">Blyttiomyces helicus</name>
    <dbReference type="NCBI Taxonomy" id="388810"/>
    <lineage>
        <taxon>Eukaryota</taxon>
        <taxon>Fungi</taxon>
        <taxon>Fungi incertae sedis</taxon>
        <taxon>Chytridiomycota</taxon>
        <taxon>Chytridiomycota incertae sedis</taxon>
        <taxon>Chytridiomycetes</taxon>
        <taxon>Chytridiomycetes incertae sedis</taxon>
        <taxon>Blyttiomyces</taxon>
    </lineage>
</organism>
<dbReference type="GO" id="GO:1904430">
    <property type="term" value="P:negative regulation of t-circle formation"/>
    <property type="evidence" value="ECO:0007669"/>
    <property type="project" value="TreeGrafter"/>
</dbReference>
<evidence type="ECO:0000256" key="3">
    <source>
        <dbReference type="ARBA" id="ARBA00022741"/>
    </source>
</evidence>
<dbReference type="Pfam" id="PF06733">
    <property type="entry name" value="DEAD_2"/>
    <property type="match status" value="1"/>
</dbReference>
<feature type="domain" description="Helicase ATP-binding" evidence="16">
    <location>
        <begin position="25"/>
        <end position="287"/>
    </location>
</feature>
<dbReference type="EMBL" id="KZ995525">
    <property type="protein sequence ID" value="RKO90499.1"/>
    <property type="molecule type" value="Genomic_DNA"/>
</dbReference>
<dbReference type="GO" id="GO:0016818">
    <property type="term" value="F:hydrolase activity, acting on acid anhydrides, in phosphorus-containing anhydrides"/>
    <property type="evidence" value="ECO:0007669"/>
    <property type="project" value="InterPro"/>
</dbReference>
<keyword evidence="18" id="KW-1185">Reference proteome</keyword>
<dbReference type="InterPro" id="IPR045028">
    <property type="entry name" value="DinG/Rad3-like"/>
</dbReference>
<keyword evidence="12" id="KW-0413">Isomerase</keyword>
<keyword evidence="2" id="KW-0479">Metal-binding</keyword>
<dbReference type="GO" id="GO:0046872">
    <property type="term" value="F:metal ion binding"/>
    <property type="evidence" value="ECO:0007669"/>
    <property type="project" value="UniProtKB-KW"/>
</dbReference>
<dbReference type="PANTHER" id="PTHR11472">
    <property type="entry name" value="DNA REPAIR DEAD HELICASE RAD3/XP-D SUBFAMILY MEMBER"/>
    <property type="match status" value="1"/>
</dbReference>
<dbReference type="AlphaFoldDB" id="A0A4P9WCU4"/>
<evidence type="ECO:0000313" key="17">
    <source>
        <dbReference type="EMBL" id="RKO90499.1"/>
    </source>
</evidence>
<protein>
    <recommendedName>
        <fullName evidence="13">DNA 5'-3' helicase</fullName>
        <ecNumber evidence="13">5.6.2.3</ecNumber>
    </recommendedName>
</protein>
<evidence type="ECO:0000259" key="16">
    <source>
        <dbReference type="PROSITE" id="PS51193"/>
    </source>
</evidence>
<gene>
    <name evidence="17" type="ORF">BDK51DRAFT_34964</name>
</gene>